<evidence type="ECO:0000256" key="1">
    <source>
        <dbReference type="ARBA" id="ARBA00004123"/>
    </source>
</evidence>
<dbReference type="CDD" id="cd00086">
    <property type="entry name" value="homeodomain"/>
    <property type="match status" value="3"/>
</dbReference>
<proteinExistence type="predicted"/>
<name>A0A7E4VTE4_PANRE</name>
<dbReference type="Pfam" id="PF00046">
    <property type="entry name" value="Homeodomain"/>
    <property type="match status" value="3"/>
</dbReference>
<dbReference type="SMART" id="SM00389">
    <property type="entry name" value="HOX"/>
    <property type="match status" value="3"/>
</dbReference>
<feature type="region of interest" description="Disordered" evidence="7">
    <location>
        <begin position="191"/>
        <end position="248"/>
    </location>
</feature>
<evidence type="ECO:0000256" key="7">
    <source>
        <dbReference type="SAM" id="MobiDB-lite"/>
    </source>
</evidence>
<dbReference type="GO" id="GO:0000981">
    <property type="term" value="F:DNA-binding transcription factor activity, RNA polymerase II-specific"/>
    <property type="evidence" value="ECO:0007669"/>
    <property type="project" value="TreeGrafter"/>
</dbReference>
<dbReference type="GO" id="GO:0005634">
    <property type="term" value="C:nucleus"/>
    <property type="evidence" value="ECO:0007669"/>
    <property type="project" value="UniProtKB-SubCell"/>
</dbReference>
<protein>
    <submittedName>
        <fullName evidence="10">Homeobox domain-containing protein</fullName>
    </submittedName>
</protein>
<dbReference type="Proteomes" id="UP000492821">
    <property type="component" value="Unassembled WGS sequence"/>
</dbReference>
<feature type="region of interest" description="Disordered" evidence="7">
    <location>
        <begin position="52"/>
        <end position="76"/>
    </location>
</feature>
<feature type="compositionally biased region" description="Basic and acidic residues" evidence="7">
    <location>
        <begin position="204"/>
        <end position="231"/>
    </location>
</feature>
<evidence type="ECO:0000256" key="6">
    <source>
        <dbReference type="RuleBase" id="RU000682"/>
    </source>
</evidence>
<feature type="domain" description="Homeobox" evidence="8">
    <location>
        <begin position="68"/>
        <end position="128"/>
    </location>
</feature>
<feature type="DNA-binding region" description="Homeobox" evidence="5">
    <location>
        <begin position="243"/>
        <end position="302"/>
    </location>
</feature>
<dbReference type="GO" id="GO:0005667">
    <property type="term" value="C:transcription regulator complex"/>
    <property type="evidence" value="ECO:0007669"/>
    <property type="project" value="TreeGrafter"/>
</dbReference>
<dbReference type="PANTHER" id="PTHR10390">
    <property type="entry name" value="HOMEOBOX PROTEIN SIX"/>
    <property type="match status" value="1"/>
</dbReference>
<feature type="region of interest" description="Disordered" evidence="7">
    <location>
        <begin position="120"/>
        <end position="170"/>
    </location>
</feature>
<feature type="compositionally biased region" description="Basic and acidic residues" evidence="7">
    <location>
        <begin position="56"/>
        <end position="76"/>
    </location>
</feature>
<feature type="compositionally biased region" description="Basic and acidic residues" evidence="7">
    <location>
        <begin position="151"/>
        <end position="165"/>
    </location>
</feature>
<reference evidence="9" key="1">
    <citation type="journal article" date="2013" name="Genetics">
        <title>The draft genome and transcriptome of Panagrellus redivivus are shaped by the harsh demands of a free-living lifestyle.</title>
        <authorList>
            <person name="Srinivasan J."/>
            <person name="Dillman A.R."/>
            <person name="Macchietto M.G."/>
            <person name="Heikkinen L."/>
            <person name="Lakso M."/>
            <person name="Fracchia K.M."/>
            <person name="Antoshechkin I."/>
            <person name="Mortazavi A."/>
            <person name="Wong G."/>
            <person name="Sternberg P.W."/>
        </authorList>
    </citation>
    <scope>NUCLEOTIDE SEQUENCE [LARGE SCALE GENOMIC DNA]</scope>
    <source>
        <strain evidence="9">MT8872</strain>
    </source>
</reference>
<feature type="DNA-binding region" description="Homeobox" evidence="5">
    <location>
        <begin position="70"/>
        <end position="129"/>
    </location>
</feature>
<evidence type="ECO:0000256" key="2">
    <source>
        <dbReference type="ARBA" id="ARBA00023125"/>
    </source>
</evidence>
<keyword evidence="9" id="KW-1185">Reference proteome</keyword>
<dbReference type="InterPro" id="IPR009057">
    <property type="entry name" value="Homeodomain-like_sf"/>
</dbReference>
<evidence type="ECO:0000256" key="3">
    <source>
        <dbReference type="ARBA" id="ARBA00023155"/>
    </source>
</evidence>
<dbReference type="GO" id="GO:0000978">
    <property type="term" value="F:RNA polymerase II cis-regulatory region sequence-specific DNA binding"/>
    <property type="evidence" value="ECO:0007669"/>
    <property type="project" value="TreeGrafter"/>
</dbReference>
<dbReference type="PROSITE" id="PS50071">
    <property type="entry name" value="HOMEOBOX_2"/>
    <property type="match status" value="3"/>
</dbReference>
<feature type="domain" description="Homeobox" evidence="8">
    <location>
        <begin position="241"/>
        <end position="301"/>
    </location>
</feature>
<evidence type="ECO:0000256" key="4">
    <source>
        <dbReference type="ARBA" id="ARBA00023242"/>
    </source>
</evidence>
<dbReference type="Gene3D" id="1.10.10.60">
    <property type="entry name" value="Homeodomain-like"/>
    <property type="match status" value="3"/>
</dbReference>
<dbReference type="PANTHER" id="PTHR10390:SF33">
    <property type="entry name" value="PROTEIN OPTIX"/>
    <property type="match status" value="1"/>
</dbReference>
<comment type="subcellular location">
    <subcellularLocation>
        <location evidence="1 5 6">Nucleus</location>
    </subcellularLocation>
</comment>
<feature type="compositionally biased region" description="Low complexity" evidence="7">
    <location>
        <begin position="191"/>
        <end position="203"/>
    </location>
</feature>
<dbReference type="SUPFAM" id="SSF46689">
    <property type="entry name" value="Homeodomain-like"/>
    <property type="match status" value="3"/>
</dbReference>
<evidence type="ECO:0000259" key="8">
    <source>
        <dbReference type="PROSITE" id="PS50071"/>
    </source>
</evidence>
<evidence type="ECO:0000313" key="9">
    <source>
        <dbReference type="Proteomes" id="UP000492821"/>
    </source>
</evidence>
<evidence type="ECO:0000313" key="10">
    <source>
        <dbReference type="WBParaSite" id="Pan_g2559.t1"/>
    </source>
</evidence>
<dbReference type="InterPro" id="IPR001356">
    <property type="entry name" value="HD"/>
</dbReference>
<keyword evidence="2 5" id="KW-0238">DNA-binding</keyword>
<keyword evidence="4 5" id="KW-0539">Nucleus</keyword>
<sequence>MTSAPFNPMAQIQDYGQTACSSDPVPVPPYMEADLFPDTQPFYSNTNPHEVVASEAKVEQKENLGPDSGKRRERTVYDEQTLSILEEQYLKDPKPDIAKKRELADQTGLTPMQVGKWFKNRRYRVESTPKPPKPPKKRQNKLTLSTLKQYYRKDTNPDYPARKNLAEQTGLTPKQIKNWFRNEVLRQAAKAAKNKQNAIANDAANRHSMESTSTKDSENVKPDEQPKDYNQEKFSNLDPGNGERKKGQRFDERIVSILEKHFLKDPKPILAKKRELAKQTGLTLRQISRWFMRQRNYFSRASTLQTLANGSLDMPMTAPPNQSMPILGMAPMFDNPQMIAPKGFQMLMQ</sequence>
<dbReference type="WBParaSite" id="Pan_g2559.t1">
    <property type="protein sequence ID" value="Pan_g2559.t1"/>
    <property type="gene ID" value="Pan_g2559"/>
</dbReference>
<evidence type="ECO:0000256" key="5">
    <source>
        <dbReference type="PROSITE-ProRule" id="PRU00108"/>
    </source>
</evidence>
<reference evidence="10" key="2">
    <citation type="submission" date="2020-10" db="UniProtKB">
        <authorList>
            <consortium name="WormBaseParasite"/>
        </authorList>
    </citation>
    <scope>IDENTIFICATION</scope>
</reference>
<keyword evidence="3 5" id="KW-0371">Homeobox</keyword>
<accession>A0A7E4VTE4</accession>
<feature type="domain" description="Homeobox" evidence="8">
    <location>
        <begin position="130"/>
        <end position="190"/>
    </location>
</feature>
<organism evidence="9 10">
    <name type="scientific">Panagrellus redivivus</name>
    <name type="common">Microworm</name>
    <dbReference type="NCBI Taxonomy" id="6233"/>
    <lineage>
        <taxon>Eukaryota</taxon>
        <taxon>Metazoa</taxon>
        <taxon>Ecdysozoa</taxon>
        <taxon>Nematoda</taxon>
        <taxon>Chromadorea</taxon>
        <taxon>Rhabditida</taxon>
        <taxon>Tylenchina</taxon>
        <taxon>Panagrolaimomorpha</taxon>
        <taxon>Panagrolaimoidea</taxon>
        <taxon>Panagrolaimidae</taxon>
        <taxon>Panagrellus</taxon>
    </lineage>
</organism>
<feature type="DNA-binding region" description="Homeobox" evidence="5">
    <location>
        <begin position="132"/>
        <end position="191"/>
    </location>
</feature>
<dbReference type="AlphaFoldDB" id="A0A7E4VTE4"/>